<comment type="caution">
    <text evidence="1">The sequence shown here is derived from an EMBL/GenBank/DDBJ whole genome shotgun (WGS) entry which is preliminary data.</text>
</comment>
<gene>
    <name evidence="1" type="ORF">ABS362_11705</name>
</gene>
<proteinExistence type="predicted"/>
<accession>A0ABV1RUZ1</accession>
<dbReference type="Proteomes" id="UP001476807">
    <property type="component" value="Unassembled WGS sequence"/>
</dbReference>
<dbReference type="RefSeq" id="WP_350412662.1">
    <property type="nucleotide sequence ID" value="NZ_JBEOKT010000009.1"/>
</dbReference>
<dbReference type="EMBL" id="JBEOKT010000009">
    <property type="protein sequence ID" value="MER2998211.1"/>
    <property type="molecule type" value="Genomic_DNA"/>
</dbReference>
<keyword evidence="2" id="KW-1185">Reference proteome</keyword>
<dbReference type="PROSITE" id="PS51257">
    <property type="entry name" value="PROKAR_LIPOPROTEIN"/>
    <property type="match status" value="1"/>
</dbReference>
<organism evidence="1 2">
    <name type="scientific">Pontibacter populi</name>
    <dbReference type="NCBI Taxonomy" id="890055"/>
    <lineage>
        <taxon>Bacteria</taxon>
        <taxon>Pseudomonadati</taxon>
        <taxon>Bacteroidota</taxon>
        <taxon>Cytophagia</taxon>
        <taxon>Cytophagales</taxon>
        <taxon>Hymenobacteraceae</taxon>
        <taxon>Pontibacter</taxon>
    </lineage>
</organism>
<name>A0ABV1RUZ1_9BACT</name>
<evidence type="ECO:0000313" key="1">
    <source>
        <dbReference type="EMBL" id="MER2998211.1"/>
    </source>
</evidence>
<protein>
    <submittedName>
        <fullName evidence="1">Uncharacterized protein</fullName>
    </submittedName>
</protein>
<evidence type="ECO:0000313" key="2">
    <source>
        <dbReference type="Proteomes" id="UP001476807"/>
    </source>
</evidence>
<reference evidence="1 2" key="1">
    <citation type="submission" date="2024-06" db="EMBL/GenBank/DDBJ databases">
        <title>Pontibacter populi HYL7-15.</title>
        <authorList>
            <person name="Kim M.K."/>
        </authorList>
    </citation>
    <scope>NUCLEOTIDE SEQUENCE [LARGE SCALE GENOMIC DNA]</scope>
    <source>
        <strain evidence="1 2">HYL7-15</strain>
    </source>
</reference>
<sequence length="526" mass="60086">MLPLKKHLATIISLGFLLSGCADDDFFQGDARIAKDAPADSVWVTAGRHYKSGWLHRLFWGDHYREVWAEPVKVPVFDMTQLHGGLTFSEKGGGYQSLSFELLDSLGRQYALRSIDKDPVEVLYDFWKPTFVTNILRDQTSAANPYGALIIPKLAEAAGVYHANPKLYYVAKKDTSFGPYSNMAQGKLFMLEEKYKSAADRKPGMEKVYGFEGSEDVLKLRFNTNTHHFVQESFARARLLDLLVGDWDRHKGQWDWAIVKQGSETYFEPIPKDRDQVFLKMDDGVVPFIATSKFLARKLQTFNYNFTDVKALTINAEFIDKRFLNELTADDWQRIAKQMQQSLTDNIIESAVKDLPPPAYKLIGKELTEKLKNRRNLLPEAARKMYEILAKEVTIVGSDMEEEFIVNRLDDERTEVTIKRLQTTIAPARQLYHRIFYSSETNLLTLHGLAEDDTFIVKGNVNDAIPVKIYGGLGEDEITDSSVVKGRKKMTEIYDTKRGNEINFGTEAKDRTTRDVRVHAYDREGN</sequence>